<keyword evidence="3" id="KW-1185">Reference proteome</keyword>
<reference evidence="3" key="1">
    <citation type="submission" date="2017-05" db="EMBL/GenBank/DDBJ databases">
        <authorList>
            <person name="Kirkegaard R."/>
            <person name="Mcilroy J S."/>
        </authorList>
    </citation>
    <scope>NUCLEOTIDE SEQUENCE [LARGE SCALE GENOMIC DNA]</scope>
</reference>
<dbReference type="Proteomes" id="UP000195514">
    <property type="component" value="Chromosome I"/>
</dbReference>
<dbReference type="KEGG" id="abat:CFX1CAM_0300"/>
<accession>A0A1Y6K1C4</accession>
<name>A0A1Y6K1C4_9CHLR</name>
<sequence length="322" mass="35384">MKPRLYFLVLVALFLATLACNIPWAPVLETPPPEPTVAITVVEPTPLPPTETLEPAEPTPLPPTETLEPEPPPATLTVEPTPEFFACSQEMLPGIAFGVEFCYPKVYSNGFSQSLIPEFRPEGGDPPAMDSHPDMIEIILTGYPVSNVYHRPAVRIYPVQGYMALNPYIQNMVIELQALLNSGDLHPTGSIPFVPIFNAAQMMRAQIKYLDFQNGKGVRFITQYGQAAVPISNDSAFYAFIGLTDDGAYFLSATMPIAHLWFVDDGLIEPAEGWSAFSEYFEIYIAEVEAGMLTQPADAFTPDLTHLDAMMESFLIPPGVIP</sequence>
<feature type="region of interest" description="Disordered" evidence="1">
    <location>
        <begin position="45"/>
        <end position="71"/>
    </location>
</feature>
<gene>
    <name evidence="2" type="ORF">CFX1CAM_0300</name>
</gene>
<proteinExistence type="predicted"/>
<dbReference type="AlphaFoldDB" id="A0A1Y6K1C4"/>
<feature type="compositionally biased region" description="Pro residues" evidence="1">
    <location>
        <begin position="57"/>
        <end position="71"/>
    </location>
</feature>
<evidence type="ECO:0000256" key="1">
    <source>
        <dbReference type="SAM" id="MobiDB-lite"/>
    </source>
</evidence>
<protein>
    <submittedName>
        <fullName evidence="2">Uncharacterized protein</fullName>
    </submittedName>
</protein>
<organism evidence="2 3">
    <name type="scientific">Candidatus Brevifilum fermentans</name>
    <dbReference type="NCBI Taxonomy" id="1986204"/>
    <lineage>
        <taxon>Bacteria</taxon>
        <taxon>Bacillati</taxon>
        <taxon>Chloroflexota</taxon>
        <taxon>Anaerolineae</taxon>
        <taxon>Anaerolineales</taxon>
        <taxon>Anaerolineaceae</taxon>
        <taxon>Candidatus Brevifilum</taxon>
    </lineage>
</organism>
<dbReference type="PROSITE" id="PS51257">
    <property type="entry name" value="PROKAR_LIPOPROTEIN"/>
    <property type="match status" value="1"/>
</dbReference>
<evidence type="ECO:0000313" key="2">
    <source>
        <dbReference type="EMBL" id="SMX53366.1"/>
    </source>
</evidence>
<feature type="compositionally biased region" description="Low complexity" evidence="1">
    <location>
        <begin position="45"/>
        <end position="56"/>
    </location>
</feature>
<dbReference type="EMBL" id="LT859958">
    <property type="protein sequence ID" value="SMX53366.1"/>
    <property type="molecule type" value="Genomic_DNA"/>
</dbReference>
<dbReference type="OrthoDB" id="162090at2"/>
<dbReference type="RefSeq" id="WP_087861306.1">
    <property type="nucleotide sequence ID" value="NZ_LT859958.1"/>
</dbReference>
<evidence type="ECO:0000313" key="3">
    <source>
        <dbReference type="Proteomes" id="UP000195514"/>
    </source>
</evidence>